<reference evidence="1 2" key="1">
    <citation type="submission" date="2021-03" db="EMBL/GenBank/DDBJ databases">
        <authorList>
            <person name="Alqahtani R."/>
            <person name="Behailu E."/>
            <person name="Cappabianca D.W."/>
            <person name="Csanadi-Schwartz K.M."/>
            <person name="Dalal A.S."/>
            <person name="Fahim M.S."/>
            <person name="Franklin J.M."/>
            <person name="Gluckman M.H."/>
            <person name="Levine C.J."/>
            <person name="Martin N."/>
            <person name="Milza N."/>
            <person name="Najmabadi R."/>
            <person name="Newman A.M."/>
            <person name="Pajunar M."/>
            <person name="Qalawee I."/>
            <person name="Rizvi A."/>
            <person name="Samuel A."/>
            <person name="Smith A."/>
            <person name="Swann F.E."/>
            <person name="Sweeney P."/>
            <person name="Torres N.R."/>
            <person name="Ventrone L."/>
            <person name="Ventura L."/>
            <person name="Wroe M."/>
            <person name="Acquaye N.A."/>
            <person name="Agnes T.J."/>
            <person name="Ahmed A."/>
            <person name="Ahmed S."/>
            <person name="Amodu B.A."/>
            <person name="Arefeayne N.F."/>
            <person name="Asamoah-Frimpong E.A."/>
            <person name="Attaran A."/>
            <person name="Barragan J.M."/>
            <person name="Baumgarten L.N."/>
            <person name="Berhane B."/>
            <person name="Beyene A."/>
            <person name="Bhattarai B."/>
            <person name="Biondokin D.V."/>
            <person name="Boone B.K."/>
            <person name="Burney S.Z."/>
            <person name="Cayanan J.T."/>
            <person name="Cesta G."/>
            <person name="Chang J."/>
            <person name="Chavez J."/>
            <person name="Chorbajian C."/>
            <person name="Christian S."/>
            <person name="Corns J.R."/>
            <person name="Corns N.R."/>
            <person name="Cowan J.T."/>
            <person name="Coyne C."/>
            <person name="Dadzie B."/>
            <person name="Datu D.V."/>
            <person name="Deng B.C."/>
            <person name="Der L."/>
            <person name="Dickerson K."/>
            <person name="Dozier E."/>
            <person name="Egbunine A.O."/>
            <person name="Farooq M."/>
            <person name="Fonge A.E."/>
            <person name="Ghomsi-Nono M.P."/>
            <person name="Giampietro H."/>
            <person name="Gunnison R.P."/>
            <person name="Han S.H."/>
            <person name="Hennigan A.J."/>
            <person name="Hong A.N."/>
            <person name="Ijomor E.C."/>
            <person name="Jalali A."/>
            <person name="Jamil T.Z."/>
            <person name="Jenkins C.R."/>
            <person name="Joseph M.A."/>
            <person name="Jowanowitch O.J."/>
            <person name="Kang D."/>
            <person name="Khan A."/>
            <person name="Khan Z.K."/>
            <person name="Kiewe T."/>
            <person name="Kjerulf A.B."/>
            <person name="Kolosey V."/>
            <person name="Kurup M."/>
            <person name="Lee V.H."/>
            <person name="Llontop-Maldonado V."/>
            <person name="Long P."/>
            <person name="Lu N."/>
            <person name="Majekodunmi A."/>
            <person name="Malik H.W."/>
            <person name="Marcellino S.C."/>
            <person name="Martinez L.A."/>
            <person name="Meher F.N."/>
            <person name="Michelin M.A."/>
            <person name="Mitchell K.G."/>
            <person name="Mullens W.J."/>
            <person name="Nwakama C."/>
            <person name="Nwosu F.T."/>
            <person name="Oboh E.C."/>
            <person name="Odujinrin O."/>
            <person name="Ogunsan O."/>
            <person name="O'Neill K."/>
            <person name="Oxlaj J.A."/>
            <person name="Patel A.K."/>
            <person name="Patel B.R."/>
            <person name="Pham Q."/>
            <person name="Porter J."/>
            <person name="Portes J."/>
            <person name="Prokopenko A."/>
            <person name="Quraishi M."/>
            <person name="Qureshi M."/>
            <person name="Rivera A."/>
            <person name="Rubalsky V."/>
            <person name="Saikali Y."/>
            <person name="Saqaf K."/>
            <person name="Saroya S.R."/>
            <person name="Seas A."/>
            <person name="Shadrick R.E."/>
            <person name="Sharda N."/>
            <person name="Sigindere M.T."/>
            <person name="Simbi V.G."/>
            <person name="Thuzar C."/>
            <person name="Tran K."/>
            <person name="Tran V.D."/>
            <person name="Trang W."/>
            <person name="Vaishnav N."/>
            <person name="Vuong K."/>
            <person name="Walker C."/>
            <person name="Wallace S.A."/>
            <person name="Warfield J.C."/>
            <person name="Wikina T."/>
            <person name="Wobbeking F.T."/>
            <person name="Worrent L.D."/>
            <person name="Yan T."/>
            <person name="Zehra A."/>
            <person name="Avazpour P."/>
            <person name="Kim F.M."/>
            <person name="Mason K."/>
            <person name="Nguyen D.A."/>
            <person name="Pettit S.M."/>
            <person name="Zhou O.J."/>
            <person name="Brissett D.L."/>
            <person name="Gualtieri C."/>
            <person name="Hufford T.M."/>
            <person name="Ko J.M."/>
            <person name="Novak J.K."/>
            <person name="Smith Z.M."/>
            <person name="Mayer-Bacon C."/>
            <person name="Erill I."/>
            <person name="Caruso S.M."/>
            <person name="Garlena R.A."/>
            <person name="Russell D.A."/>
            <person name="Pope W.H."/>
            <person name="Jacobs-Sera D."/>
            <person name="Hatfull G.F."/>
        </authorList>
    </citation>
    <scope>NUCLEOTIDE SEQUENCE [LARGE SCALE GENOMIC DNA]</scope>
</reference>
<dbReference type="Proteomes" id="UP000683399">
    <property type="component" value="Segment"/>
</dbReference>
<dbReference type="EMBL" id="MW822145">
    <property type="protein sequence ID" value="QWT29926.1"/>
    <property type="molecule type" value="Genomic_DNA"/>
</dbReference>
<dbReference type="GeneID" id="77927602"/>
<dbReference type="RefSeq" id="YP_010651882.1">
    <property type="nucleotide sequence ID" value="NC_070784.1"/>
</dbReference>
<proteinExistence type="predicted"/>
<name>A0A8F2E6Y3_9CAUD</name>
<gene>
    <name evidence="1" type="primary">33</name>
    <name evidence="1" type="ORF">SEA_TUNATARTARE_33</name>
</gene>
<dbReference type="KEGG" id="vg:77927602"/>
<protein>
    <submittedName>
        <fullName evidence="1">Uncharacterized protein</fullName>
    </submittedName>
</protein>
<accession>A0A8F2E6Y3</accession>
<evidence type="ECO:0000313" key="2">
    <source>
        <dbReference type="Proteomes" id="UP000683399"/>
    </source>
</evidence>
<evidence type="ECO:0000313" key="1">
    <source>
        <dbReference type="EMBL" id="QWT29926.1"/>
    </source>
</evidence>
<organism evidence="1 2">
    <name type="scientific">Streptomyces phage TunaTartare</name>
    <dbReference type="NCBI Taxonomy" id="2848887"/>
    <lineage>
        <taxon>Viruses</taxon>
        <taxon>Duplodnaviria</taxon>
        <taxon>Heunggongvirae</taxon>
        <taxon>Uroviricota</taxon>
        <taxon>Caudoviricetes</taxon>
        <taxon>Stanwilliamsviridae</taxon>
        <taxon>Loccivirinae</taxon>
        <taxon>Faustvirus</taxon>
        <taxon>Faustvirus tunatartare</taxon>
    </lineage>
</organism>
<sequence>MARTYVGFNVDTTEAAALTGFLQKLSIDIKSARHISPVLKYTHVIMSQAFTEYMATVAPAQQSRFHHVYEWGQVGDPTAKLWDDKLIGNGANRTATFTWRASKQTVPVRPDFKEVGVKQIHVFVWKAPVMEYGKNIVIEPKRGKFISYFTGPTDPESKYPGPGGEEPTITTNPIRVTDPGGAMVKGSFTAEYVAWWGGSGAQGVFESSIRRVLEEDLGKMPIESATKPFRRARAKKLSIASIADAEAAQRAGAAAAKKFLEARSRKYIEAARAREGLIG</sequence>
<keyword evidence="2" id="KW-1185">Reference proteome</keyword>